<organism evidence="1">
    <name type="scientific">Brachypodium distachyon</name>
    <name type="common">Purple false brome</name>
    <name type="synonym">Trachynia distachya</name>
    <dbReference type="NCBI Taxonomy" id="15368"/>
    <lineage>
        <taxon>Eukaryota</taxon>
        <taxon>Viridiplantae</taxon>
        <taxon>Streptophyta</taxon>
        <taxon>Embryophyta</taxon>
        <taxon>Tracheophyta</taxon>
        <taxon>Spermatophyta</taxon>
        <taxon>Magnoliopsida</taxon>
        <taxon>Liliopsida</taxon>
        <taxon>Poales</taxon>
        <taxon>Poaceae</taxon>
        <taxon>BOP clade</taxon>
        <taxon>Pooideae</taxon>
        <taxon>Stipodae</taxon>
        <taxon>Brachypodieae</taxon>
        <taxon>Brachypodium</taxon>
    </lineage>
</organism>
<dbReference type="Gramene" id="PNT73879">
    <property type="protein sequence ID" value="PNT73879"/>
    <property type="gene ID" value="BRADI_1g03431v3"/>
</dbReference>
<feature type="non-terminal residue" evidence="1">
    <location>
        <position position="414"/>
    </location>
</feature>
<evidence type="ECO:0000313" key="1">
    <source>
        <dbReference type="EMBL" id="PNT73879.1"/>
    </source>
</evidence>
<evidence type="ECO:0000313" key="3">
    <source>
        <dbReference type="Proteomes" id="UP000008810"/>
    </source>
</evidence>
<accession>A0A2K2DHY0</accession>
<dbReference type="PANTHER" id="PTHR18868:SF44">
    <property type="match status" value="1"/>
</dbReference>
<evidence type="ECO:0000313" key="2">
    <source>
        <dbReference type="EnsemblPlants" id="PNT73879"/>
    </source>
</evidence>
<dbReference type="OrthoDB" id="674967at2759"/>
<dbReference type="Proteomes" id="UP000008810">
    <property type="component" value="Chromosome 1"/>
</dbReference>
<sequence length="414" mass="45903">MVDCTGGLSRDERAIARRRKREYLLSSGSDGRRSICARLQKTIDKTTEARLFSLEHPDPVVSSTPFQEKEFGNSGSPDKALQAIGVTKDITPDLSAIVVSLALFDGDKMLFAISGVAVPPGTTELRLTRFVTSTRLVVEYNKNRNLDDKLRIDVCLPDNTHMDGFLGLHDKDIALVTSCGTRNSVCPVDLDLQAPLPSNDKIIAAARAFEFGRLMAALGGPFVDHDGKFLGLHLNIDTAGSSLFLPLTALRERLVHFQILTPKTMDFRGFSLPAGVSSIIPSGFWRIVKRRESLGYPMPPPLVLEFNGKLLNTFEEEFGQLLAWKEYPFEVQYSEEYVWSLLPRNVVTKISQSVVKVLSFNGSVRSFACTGLLIKWPGIEGMQPVILTSASLVRSHDEHFEIDNNLTVFLPPKH</sequence>
<dbReference type="EMBL" id="CM000880">
    <property type="protein sequence ID" value="PNT73879.1"/>
    <property type="molecule type" value="Genomic_DNA"/>
</dbReference>
<dbReference type="AlphaFoldDB" id="A0A2K2DHY0"/>
<dbReference type="PANTHER" id="PTHR18868">
    <property type="entry name" value="OS07G0665300 PROTEIN-RELATED"/>
    <property type="match status" value="1"/>
</dbReference>
<protein>
    <submittedName>
        <fullName evidence="1 2">Uncharacterized protein</fullName>
    </submittedName>
</protein>
<name>A0A2K2DHY0_BRADI</name>
<dbReference type="ExpressionAtlas" id="A0A2K2DHY0">
    <property type="expression patterns" value="baseline"/>
</dbReference>
<dbReference type="EnsemblPlants" id="PNT73879">
    <property type="protein sequence ID" value="PNT73879"/>
    <property type="gene ID" value="BRADI_1g03431v3"/>
</dbReference>
<reference evidence="1" key="2">
    <citation type="submission" date="2017-06" db="EMBL/GenBank/DDBJ databases">
        <title>WGS assembly of Brachypodium distachyon.</title>
        <authorList>
            <consortium name="The International Brachypodium Initiative"/>
            <person name="Lucas S."/>
            <person name="Harmon-Smith M."/>
            <person name="Lail K."/>
            <person name="Tice H."/>
            <person name="Grimwood J."/>
            <person name="Bruce D."/>
            <person name="Barry K."/>
            <person name="Shu S."/>
            <person name="Lindquist E."/>
            <person name="Wang M."/>
            <person name="Pitluck S."/>
            <person name="Vogel J.P."/>
            <person name="Garvin D.F."/>
            <person name="Mockler T.C."/>
            <person name="Schmutz J."/>
            <person name="Rokhsar D."/>
            <person name="Bevan M.W."/>
        </authorList>
    </citation>
    <scope>NUCLEOTIDE SEQUENCE</scope>
    <source>
        <strain evidence="1">Bd21</strain>
    </source>
</reference>
<keyword evidence="3" id="KW-1185">Reference proteome</keyword>
<reference evidence="1 2" key="1">
    <citation type="journal article" date="2010" name="Nature">
        <title>Genome sequencing and analysis of the model grass Brachypodium distachyon.</title>
        <authorList>
            <consortium name="International Brachypodium Initiative"/>
        </authorList>
    </citation>
    <scope>NUCLEOTIDE SEQUENCE [LARGE SCALE GENOMIC DNA]</scope>
    <source>
        <strain evidence="1 2">Bd21</strain>
    </source>
</reference>
<gene>
    <name evidence="1" type="ORF">BRADI_1g03431v3</name>
</gene>
<proteinExistence type="predicted"/>
<dbReference type="InParanoid" id="A0A2K2DHY0"/>
<reference evidence="2" key="3">
    <citation type="submission" date="2018-08" db="UniProtKB">
        <authorList>
            <consortium name="EnsemblPlants"/>
        </authorList>
    </citation>
    <scope>IDENTIFICATION</scope>
    <source>
        <strain evidence="2">cv. Bd21</strain>
    </source>
</reference>